<dbReference type="Proteomes" id="UP000601099">
    <property type="component" value="Unassembled WGS sequence"/>
</dbReference>
<dbReference type="InterPro" id="IPR001041">
    <property type="entry name" value="2Fe-2S_ferredoxin-type"/>
</dbReference>
<keyword evidence="5" id="KW-0274">FAD</keyword>
<evidence type="ECO:0000256" key="5">
    <source>
        <dbReference type="ARBA" id="ARBA00022827"/>
    </source>
</evidence>
<accession>A0ABS0L6L7</accession>
<dbReference type="PROSITE" id="PS00197">
    <property type="entry name" value="2FE2S_FER_1"/>
    <property type="match status" value="1"/>
</dbReference>
<dbReference type="Pfam" id="PF00970">
    <property type="entry name" value="FAD_binding_6"/>
    <property type="match status" value="1"/>
</dbReference>
<evidence type="ECO:0000313" key="16">
    <source>
        <dbReference type="Proteomes" id="UP000601099"/>
    </source>
</evidence>
<dbReference type="Gene3D" id="2.40.30.10">
    <property type="entry name" value="Translation factors"/>
    <property type="match status" value="1"/>
</dbReference>
<evidence type="ECO:0000256" key="8">
    <source>
        <dbReference type="ARBA" id="ARBA00023014"/>
    </source>
</evidence>
<dbReference type="InterPro" id="IPR001433">
    <property type="entry name" value="OxRdtase_FAD/NAD-bd"/>
</dbReference>
<comment type="cofactor">
    <cofactor evidence="1">
        <name>FAD</name>
        <dbReference type="ChEBI" id="CHEBI:57692"/>
    </cofactor>
</comment>
<evidence type="ECO:0000256" key="2">
    <source>
        <dbReference type="ARBA" id="ARBA00022630"/>
    </source>
</evidence>
<evidence type="ECO:0000256" key="11">
    <source>
        <dbReference type="SAM" id="Phobius"/>
    </source>
</evidence>
<dbReference type="InterPro" id="IPR008333">
    <property type="entry name" value="Cbr1-like_FAD-bd_dom"/>
</dbReference>
<feature type="domain" description="2Fe-2S ferredoxin-type" evidence="13">
    <location>
        <begin position="617"/>
        <end position="701"/>
    </location>
</feature>
<keyword evidence="3" id="KW-0001">2Fe-2S</keyword>
<dbReference type="EMBL" id="JADWYK010000016">
    <property type="protein sequence ID" value="MBG8555768.1"/>
    <property type="molecule type" value="Genomic_DNA"/>
</dbReference>
<dbReference type="InterPro" id="IPR012675">
    <property type="entry name" value="Beta-grasp_dom_sf"/>
</dbReference>
<dbReference type="CDD" id="cd00207">
    <property type="entry name" value="fer2"/>
    <property type="match status" value="1"/>
</dbReference>
<dbReference type="CDD" id="cd06217">
    <property type="entry name" value="FNR_iron_sulfur_binding_3"/>
    <property type="match status" value="1"/>
</dbReference>
<evidence type="ECO:0000256" key="4">
    <source>
        <dbReference type="ARBA" id="ARBA00022723"/>
    </source>
</evidence>
<evidence type="ECO:0000256" key="1">
    <source>
        <dbReference type="ARBA" id="ARBA00001974"/>
    </source>
</evidence>
<feature type="domain" description="FAD-binding FR-type" evidence="14">
    <location>
        <begin position="296"/>
        <end position="403"/>
    </location>
</feature>
<evidence type="ECO:0000256" key="7">
    <source>
        <dbReference type="ARBA" id="ARBA00023004"/>
    </source>
</evidence>
<dbReference type="InterPro" id="IPR017938">
    <property type="entry name" value="Riboflavin_synthase-like_b-brl"/>
</dbReference>
<feature type="compositionally biased region" description="Pro residues" evidence="10">
    <location>
        <begin position="538"/>
        <end position="559"/>
    </location>
</feature>
<feature type="compositionally biased region" description="Low complexity" evidence="10">
    <location>
        <begin position="34"/>
        <end position="50"/>
    </location>
</feature>
<feature type="compositionally biased region" description="Low complexity" evidence="10">
    <location>
        <begin position="269"/>
        <end position="292"/>
    </location>
</feature>
<dbReference type="PROSITE" id="PS51384">
    <property type="entry name" value="FAD_FR"/>
    <property type="match status" value="1"/>
</dbReference>
<gene>
    <name evidence="15" type="ORF">I5L79_19650</name>
</gene>
<feature type="region of interest" description="Disordered" evidence="10">
    <location>
        <begin position="532"/>
        <end position="609"/>
    </location>
</feature>
<evidence type="ECO:0000256" key="10">
    <source>
        <dbReference type="SAM" id="MobiDB-lite"/>
    </source>
</evidence>
<keyword evidence="11" id="KW-0812">Transmembrane</keyword>
<name>A0ABS0L6L7_9BACT</name>
<keyword evidence="2" id="KW-0285">Flavoprotein</keyword>
<feature type="chain" id="PRO_5047485796" evidence="12">
    <location>
        <begin position="24"/>
        <end position="701"/>
    </location>
</feature>
<reference evidence="15 16" key="1">
    <citation type="submission" date="2020-11" db="EMBL/GenBank/DDBJ databases">
        <title>Hymenobacter sp.</title>
        <authorList>
            <person name="Kim M.K."/>
        </authorList>
    </citation>
    <scope>NUCLEOTIDE SEQUENCE [LARGE SCALE GENOMIC DNA]</scope>
    <source>
        <strain evidence="15 16">BT594</strain>
    </source>
</reference>
<keyword evidence="16" id="KW-1185">Reference proteome</keyword>
<dbReference type="SUPFAM" id="SSF52343">
    <property type="entry name" value="Ferredoxin reductase-like, C-terminal NADP-linked domain"/>
    <property type="match status" value="1"/>
</dbReference>
<dbReference type="PRINTS" id="PR00371">
    <property type="entry name" value="FPNCR"/>
</dbReference>
<keyword evidence="11" id="KW-0472">Membrane</keyword>
<feature type="transmembrane region" description="Helical" evidence="11">
    <location>
        <begin position="202"/>
        <end position="223"/>
    </location>
</feature>
<keyword evidence="11" id="KW-1133">Transmembrane helix</keyword>
<dbReference type="PANTHER" id="PTHR47354">
    <property type="entry name" value="NADH OXIDOREDUCTASE HCR"/>
    <property type="match status" value="1"/>
</dbReference>
<keyword evidence="6" id="KW-0560">Oxidoreductase</keyword>
<dbReference type="RefSeq" id="WP_196956787.1">
    <property type="nucleotide sequence ID" value="NZ_JADWYK010000016.1"/>
</dbReference>
<dbReference type="SUPFAM" id="SSF63380">
    <property type="entry name" value="Riboflavin synthase domain-like"/>
    <property type="match status" value="1"/>
</dbReference>
<dbReference type="Pfam" id="PF00111">
    <property type="entry name" value="Fer2"/>
    <property type="match status" value="1"/>
</dbReference>
<feature type="signal peptide" evidence="12">
    <location>
        <begin position="1"/>
        <end position="23"/>
    </location>
</feature>
<dbReference type="SUPFAM" id="SSF54292">
    <property type="entry name" value="2Fe-2S ferredoxin-like"/>
    <property type="match status" value="1"/>
</dbReference>
<keyword evidence="7" id="KW-0408">Iron</keyword>
<evidence type="ECO:0000256" key="3">
    <source>
        <dbReference type="ARBA" id="ARBA00022714"/>
    </source>
</evidence>
<dbReference type="Gene3D" id="3.40.50.80">
    <property type="entry name" value="Nucleotide-binding domain of ferredoxin-NADP reductase (FNR) module"/>
    <property type="match status" value="1"/>
</dbReference>
<evidence type="ECO:0000259" key="13">
    <source>
        <dbReference type="PROSITE" id="PS51085"/>
    </source>
</evidence>
<proteinExistence type="inferred from homology"/>
<dbReference type="PANTHER" id="PTHR47354:SF6">
    <property type="entry name" value="NADH OXIDOREDUCTASE HCR"/>
    <property type="match status" value="1"/>
</dbReference>
<organism evidence="15 16">
    <name type="scientific">Hymenobacter guriensis</name>
    <dbReference type="NCBI Taxonomy" id="2793065"/>
    <lineage>
        <taxon>Bacteria</taxon>
        <taxon>Pseudomonadati</taxon>
        <taxon>Bacteroidota</taxon>
        <taxon>Cytophagia</taxon>
        <taxon>Cytophagales</taxon>
        <taxon>Hymenobacteraceae</taxon>
        <taxon>Hymenobacter</taxon>
    </lineage>
</organism>
<dbReference type="InterPro" id="IPR039261">
    <property type="entry name" value="FNR_nucleotide-bd"/>
</dbReference>
<feature type="compositionally biased region" description="Gly residues" evidence="10">
    <location>
        <begin position="66"/>
        <end position="75"/>
    </location>
</feature>
<keyword evidence="4" id="KW-0479">Metal-binding</keyword>
<evidence type="ECO:0000313" key="15">
    <source>
        <dbReference type="EMBL" id="MBG8555768.1"/>
    </source>
</evidence>
<feature type="region of interest" description="Disordered" evidence="10">
    <location>
        <begin position="269"/>
        <end position="294"/>
    </location>
</feature>
<dbReference type="InterPro" id="IPR001709">
    <property type="entry name" value="Flavoprot_Pyr_Nucl_cyt_Rdtase"/>
</dbReference>
<dbReference type="Gene3D" id="3.10.20.30">
    <property type="match status" value="1"/>
</dbReference>
<feature type="compositionally biased region" description="Pro residues" evidence="10">
    <location>
        <begin position="581"/>
        <end position="595"/>
    </location>
</feature>
<sequence length="701" mass="73215">MKYFRAAIAVLLPATLLLTPAQAQTAHDSHHPDTAAAAGAPAMSGSASTPGAGGMAGMSSGAAGAKPGGMGGGMGEMMEGMTKTPKMPLYPTMMQDPDPKQRNEARQLANERMSEGSALLTDGLENFAEASSSRRQDLGAMQEATEQIRRGQDLLESGLAAQRALADNEDPRAAALQWFNGEMNLTPRFSEEQPHGFFGLNWFHYVVMLTLAAFVAAMIWMYFHKMQRANALVAKLTGAAAGGTPAPGVAPPGAPAPAAGVVKPAGGTPPAVAAPKPAAPAAAAPPDVKPGAPSKPNAWTGTLLVSEIFEETPGVKTFRLIDVAGGKIPFVPLPGQFVSLTVRPEGEPVTRSYTMASSPTQPDYCEITVKREDQGVVSGYLHQLVHVGELLQITGPAGRFTFTEPDGDSVVLIAGGVGVTPFMSIIRYLTDRSWKGDIYLFFTCRDEGSIIFREELEYLQHRYPNLHVFIVLTRAEGPIREPYLGGHISKELLSQHVPEIATRRIHICGPPRMIDAVSQMLNELDVPKGNVKTELFASPPPVPPSANGGAPPPATPPGSSPEGATPPTLPLPATPTAAPLAPEPAGPPPAPPPESLMPAAGEEPAPPAAAAPAATAAVVTFAKSNITAVLTPDKSVLEASEDVGVNIDYQCRVGTCGICKTQLLSGSVTQAVQDALSEEEKALNVILACQAKATEAIEVDA</sequence>
<dbReference type="InterPro" id="IPR050415">
    <property type="entry name" value="MRET"/>
</dbReference>
<feature type="region of interest" description="Disordered" evidence="10">
    <location>
        <begin position="23"/>
        <end position="76"/>
    </location>
</feature>
<comment type="caution">
    <text evidence="15">The sequence shown here is derived from an EMBL/GenBank/DDBJ whole genome shotgun (WGS) entry which is preliminary data.</text>
</comment>
<comment type="similarity">
    <text evidence="9">In the N-terminal section; belongs to the FAD-binding oxidoreductase type 6 family.</text>
</comment>
<evidence type="ECO:0000256" key="9">
    <source>
        <dbReference type="ARBA" id="ARBA00061434"/>
    </source>
</evidence>
<dbReference type="PROSITE" id="PS51085">
    <property type="entry name" value="2FE2S_FER_2"/>
    <property type="match status" value="1"/>
</dbReference>
<keyword evidence="8" id="KW-0411">Iron-sulfur</keyword>
<dbReference type="InterPro" id="IPR036010">
    <property type="entry name" value="2Fe-2S_ferredoxin-like_sf"/>
</dbReference>
<evidence type="ECO:0000256" key="6">
    <source>
        <dbReference type="ARBA" id="ARBA00023002"/>
    </source>
</evidence>
<feature type="region of interest" description="Disordered" evidence="10">
    <location>
        <begin position="94"/>
        <end position="114"/>
    </location>
</feature>
<dbReference type="PRINTS" id="PR00406">
    <property type="entry name" value="CYTB5RDTASE"/>
</dbReference>
<evidence type="ECO:0000259" key="14">
    <source>
        <dbReference type="PROSITE" id="PS51384"/>
    </source>
</evidence>
<dbReference type="InterPro" id="IPR017927">
    <property type="entry name" value="FAD-bd_FR_type"/>
</dbReference>
<protein>
    <submittedName>
        <fullName evidence="15">2Fe-2S iron-sulfur cluster binding domain-containing protein</fullName>
    </submittedName>
</protein>
<dbReference type="InterPro" id="IPR006058">
    <property type="entry name" value="2Fe2S_fd_BS"/>
</dbReference>
<dbReference type="Pfam" id="PF00175">
    <property type="entry name" value="NAD_binding_1"/>
    <property type="match status" value="1"/>
</dbReference>
<keyword evidence="12" id="KW-0732">Signal</keyword>
<evidence type="ECO:0000256" key="12">
    <source>
        <dbReference type="SAM" id="SignalP"/>
    </source>
</evidence>